<name>A0A834HZS4_RHYFE</name>
<evidence type="ECO:0000313" key="1">
    <source>
        <dbReference type="EMBL" id="KAF7264462.1"/>
    </source>
</evidence>
<gene>
    <name evidence="1" type="ORF">GWI33_023172</name>
</gene>
<keyword evidence="2" id="KW-1185">Reference proteome</keyword>
<organism evidence="1 2">
    <name type="scientific">Rhynchophorus ferrugineus</name>
    <name type="common">Red palm weevil</name>
    <name type="synonym">Curculio ferrugineus</name>
    <dbReference type="NCBI Taxonomy" id="354439"/>
    <lineage>
        <taxon>Eukaryota</taxon>
        <taxon>Metazoa</taxon>
        <taxon>Ecdysozoa</taxon>
        <taxon>Arthropoda</taxon>
        <taxon>Hexapoda</taxon>
        <taxon>Insecta</taxon>
        <taxon>Pterygota</taxon>
        <taxon>Neoptera</taxon>
        <taxon>Endopterygota</taxon>
        <taxon>Coleoptera</taxon>
        <taxon>Polyphaga</taxon>
        <taxon>Cucujiformia</taxon>
        <taxon>Curculionidae</taxon>
        <taxon>Dryophthorinae</taxon>
        <taxon>Rhynchophorus</taxon>
    </lineage>
</organism>
<dbReference type="EMBL" id="JAACXV010016934">
    <property type="protein sequence ID" value="KAF7264462.1"/>
    <property type="molecule type" value="Genomic_DNA"/>
</dbReference>
<dbReference type="AlphaFoldDB" id="A0A834HZS4"/>
<proteinExistence type="predicted"/>
<protein>
    <submittedName>
        <fullName evidence="1">Uncharacterized protein</fullName>
    </submittedName>
</protein>
<evidence type="ECO:0000313" key="2">
    <source>
        <dbReference type="Proteomes" id="UP000625711"/>
    </source>
</evidence>
<accession>A0A834HZS4</accession>
<sequence length="147" mass="16671">MLLCIDYRNFCVYFLCRVGEISVAIAKIPSRRKGTSRCLTVSLLPFRTFRRHRRRNRRHCYTCRRFSGVESERRPVGGAVGEKDAERLLTGPRNSRNDRNNFITAGARRSVAAGPGAESLVSLVYWQSALETISMAAAQRLVDSARY</sequence>
<reference evidence="1" key="1">
    <citation type="submission" date="2020-08" db="EMBL/GenBank/DDBJ databases">
        <title>Genome sequencing and assembly of the red palm weevil Rhynchophorus ferrugineus.</title>
        <authorList>
            <person name="Dias G.B."/>
            <person name="Bergman C.M."/>
            <person name="Manee M."/>
        </authorList>
    </citation>
    <scope>NUCLEOTIDE SEQUENCE</scope>
    <source>
        <strain evidence="1">AA-2017</strain>
        <tissue evidence="1">Whole larva</tissue>
    </source>
</reference>
<comment type="caution">
    <text evidence="1">The sequence shown here is derived from an EMBL/GenBank/DDBJ whole genome shotgun (WGS) entry which is preliminary data.</text>
</comment>
<dbReference type="Proteomes" id="UP000625711">
    <property type="component" value="Unassembled WGS sequence"/>
</dbReference>